<feature type="binding site" evidence="10">
    <location>
        <begin position="86"/>
        <end position="93"/>
    </location>
    <ligand>
        <name>ATP</name>
        <dbReference type="ChEBI" id="CHEBI:30616"/>
    </ligand>
</feature>
<dbReference type="CDD" id="cd23649">
    <property type="entry name" value="Khc_CBD_cc"/>
    <property type="match status" value="1"/>
</dbReference>
<organism evidence="14 15">
    <name type="scientific">Thamnophis sirtalis</name>
    <dbReference type="NCBI Taxonomy" id="35019"/>
    <lineage>
        <taxon>Eukaryota</taxon>
        <taxon>Metazoa</taxon>
        <taxon>Chordata</taxon>
        <taxon>Craniata</taxon>
        <taxon>Vertebrata</taxon>
        <taxon>Euteleostomi</taxon>
        <taxon>Lepidosauria</taxon>
        <taxon>Squamata</taxon>
        <taxon>Bifurcata</taxon>
        <taxon>Unidentata</taxon>
        <taxon>Episquamata</taxon>
        <taxon>Toxicofera</taxon>
        <taxon>Serpentes</taxon>
        <taxon>Colubroidea</taxon>
        <taxon>Colubridae</taxon>
        <taxon>Natricinae</taxon>
        <taxon>Thamnophis</taxon>
    </lineage>
</organism>
<dbReference type="RefSeq" id="XP_013921069.1">
    <property type="nucleotide sequence ID" value="XM_014065594.1"/>
</dbReference>
<name>A0A6I9XXV7_9SAUR</name>
<evidence type="ECO:0000259" key="13">
    <source>
        <dbReference type="PROSITE" id="PS50067"/>
    </source>
</evidence>
<dbReference type="GO" id="GO:0005874">
    <property type="term" value="C:microtubule"/>
    <property type="evidence" value="ECO:0007669"/>
    <property type="project" value="UniProtKB-KW"/>
</dbReference>
<evidence type="ECO:0000256" key="8">
    <source>
        <dbReference type="ARBA" id="ARBA00023175"/>
    </source>
</evidence>
<dbReference type="PANTHER" id="PTHR47968:SF62">
    <property type="entry name" value="KINESIN FAMILY MEMBER 5A"/>
    <property type="match status" value="1"/>
</dbReference>
<dbReference type="SMART" id="SM00129">
    <property type="entry name" value="KISc"/>
    <property type="match status" value="1"/>
</dbReference>
<dbReference type="Gene3D" id="6.10.250.1590">
    <property type="match status" value="1"/>
</dbReference>
<dbReference type="CTD" id="3798"/>
<feature type="coiled-coil region" evidence="11">
    <location>
        <begin position="407"/>
        <end position="518"/>
    </location>
</feature>
<keyword evidence="3" id="KW-0597">Phosphoprotein</keyword>
<evidence type="ECO:0000256" key="4">
    <source>
        <dbReference type="ARBA" id="ARBA00022701"/>
    </source>
</evidence>
<dbReference type="InterPro" id="IPR036961">
    <property type="entry name" value="Kinesin_motor_dom_sf"/>
</dbReference>
<dbReference type="InterPro" id="IPR059182">
    <property type="entry name" value="Khc_C"/>
</dbReference>
<dbReference type="CDD" id="cd01369">
    <property type="entry name" value="KISc_KHC_KIF5"/>
    <property type="match status" value="1"/>
</dbReference>
<dbReference type="GeneID" id="106548251"/>
<dbReference type="GO" id="GO:0005524">
    <property type="term" value="F:ATP binding"/>
    <property type="evidence" value="ECO:0007669"/>
    <property type="project" value="UniProtKB-UniRule"/>
</dbReference>
<evidence type="ECO:0000256" key="10">
    <source>
        <dbReference type="PROSITE-ProRule" id="PRU00283"/>
    </source>
</evidence>
<dbReference type="GO" id="GO:0008017">
    <property type="term" value="F:microtubule binding"/>
    <property type="evidence" value="ECO:0007669"/>
    <property type="project" value="InterPro"/>
</dbReference>
<evidence type="ECO:0000256" key="3">
    <source>
        <dbReference type="ARBA" id="ARBA00022553"/>
    </source>
</evidence>
<evidence type="ECO:0000256" key="2">
    <source>
        <dbReference type="ARBA" id="ARBA00022490"/>
    </source>
</evidence>
<keyword evidence="9" id="KW-0206">Cytoskeleton</keyword>
<reference evidence="15" key="1">
    <citation type="submission" date="2025-08" db="UniProtKB">
        <authorList>
            <consortium name="RefSeq"/>
        </authorList>
    </citation>
    <scope>IDENTIFICATION</scope>
</reference>
<protein>
    <submittedName>
        <fullName evidence="15">Kinesin heavy chain isoform 5A</fullName>
    </submittedName>
</protein>
<gene>
    <name evidence="15" type="primary">KIF5A</name>
</gene>
<evidence type="ECO:0000256" key="1">
    <source>
        <dbReference type="ARBA" id="ARBA00004245"/>
    </source>
</evidence>
<feature type="coiled-coil region" evidence="11">
    <location>
        <begin position="640"/>
        <end position="901"/>
    </location>
</feature>
<keyword evidence="4" id="KW-0493">Microtubule</keyword>
<dbReference type="InterPro" id="IPR027417">
    <property type="entry name" value="P-loop_NTPase"/>
</dbReference>
<dbReference type="InterPro" id="IPR001752">
    <property type="entry name" value="Kinesin_motor_dom"/>
</dbReference>
<keyword evidence="14" id="KW-1185">Reference proteome</keyword>
<dbReference type="Gene3D" id="3.40.850.10">
    <property type="entry name" value="Kinesin motor domain"/>
    <property type="match status" value="1"/>
</dbReference>
<proteinExistence type="inferred from homology"/>
<evidence type="ECO:0000256" key="12">
    <source>
        <dbReference type="SAM" id="MobiDB-lite"/>
    </source>
</evidence>
<dbReference type="Proteomes" id="UP000504617">
    <property type="component" value="Unplaced"/>
</dbReference>
<dbReference type="InterPro" id="IPR027640">
    <property type="entry name" value="Kinesin-like_fam"/>
</dbReference>
<feature type="coiled-coil region" evidence="11">
    <location>
        <begin position="332"/>
        <end position="373"/>
    </location>
</feature>
<dbReference type="KEGG" id="tsr:106548251"/>
<dbReference type="GO" id="GO:0007018">
    <property type="term" value="P:microtubule-based movement"/>
    <property type="evidence" value="ECO:0007669"/>
    <property type="project" value="InterPro"/>
</dbReference>
<dbReference type="PROSITE" id="PS00411">
    <property type="entry name" value="KINESIN_MOTOR_1"/>
    <property type="match status" value="1"/>
</dbReference>
<dbReference type="SUPFAM" id="SSF52540">
    <property type="entry name" value="P-loop containing nucleoside triphosphate hydrolases"/>
    <property type="match status" value="1"/>
</dbReference>
<feature type="region of interest" description="Disordered" evidence="12">
    <location>
        <begin position="376"/>
        <end position="400"/>
    </location>
</feature>
<feature type="region of interest" description="Disordered" evidence="12">
    <location>
        <begin position="969"/>
        <end position="1000"/>
    </location>
</feature>
<keyword evidence="8 10" id="KW-0505">Motor protein</keyword>
<evidence type="ECO:0000256" key="9">
    <source>
        <dbReference type="ARBA" id="ARBA00023212"/>
    </source>
</evidence>
<evidence type="ECO:0000256" key="7">
    <source>
        <dbReference type="ARBA" id="ARBA00023054"/>
    </source>
</evidence>
<comment type="similarity">
    <text evidence="10">Belongs to the TRAFAC class myosin-kinesin ATPase superfamily. Kinesin family.</text>
</comment>
<comment type="subcellular location">
    <subcellularLocation>
        <location evidence="1">Cytoplasm</location>
        <location evidence="1">Cytoskeleton</location>
    </subcellularLocation>
</comment>
<dbReference type="InterPro" id="IPR019821">
    <property type="entry name" value="Kinesin_motor_CS"/>
</dbReference>
<keyword evidence="2" id="KW-0963">Cytoplasm</keyword>
<accession>A0A6I9XXV7</accession>
<dbReference type="OrthoDB" id="3176171at2759"/>
<dbReference type="PROSITE" id="PS50067">
    <property type="entry name" value="KINESIN_MOTOR_2"/>
    <property type="match status" value="1"/>
</dbReference>
<evidence type="ECO:0000313" key="14">
    <source>
        <dbReference type="Proteomes" id="UP000504617"/>
    </source>
</evidence>
<feature type="compositionally biased region" description="Low complexity" evidence="12">
    <location>
        <begin position="969"/>
        <end position="986"/>
    </location>
</feature>
<dbReference type="FunFam" id="3.40.850.10:FF:000009">
    <property type="entry name" value="Kinesin-like protein"/>
    <property type="match status" value="1"/>
</dbReference>
<evidence type="ECO:0000313" key="15">
    <source>
        <dbReference type="RefSeq" id="XP_013921069.1"/>
    </source>
</evidence>
<keyword evidence="6 10" id="KW-0067">ATP-binding</keyword>
<dbReference type="PRINTS" id="PR00380">
    <property type="entry name" value="KINESINHEAVY"/>
</dbReference>
<keyword evidence="5 10" id="KW-0547">Nucleotide-binding</keyword>
<evidence type="ECO:0000256" key="11">
    <source>
        <dbReference type="SAM" id="Coils"/>
    </source>
</evidence>
<dbReference type="GO" id="GO:0003777">
    <property type="term" value="F:microtubule motor activity"/>
    <property type="evidence" value="ECO:0007669"/>
    <property type="project" value="InterPro"/>
</dbReference>
<sequence>MTTELNECSIKVLCRFRPLNQSEIIRGDKFIPVFQGDDTVIIGGKPYVFDRVFPPNTTQEQVYHACAMQIVKDVLAGYNGTIFAYGQTSSGKTHTMEGKLHDPQLMGIIPRIAQDIFNHIYSMDENLEFHIKVSYFEIYLDKIRDLLDVTKTSLSVHEDKNRVPFVKGCTERFVSSPEEILDVIDEGKSNRHVAVTNMNEHSSRSHSIFLINIKQENMETEQKLSGKLYLVDLAGSEKVSKTGAEGAVLDEAKNINKSLSALGNVISALAEGTKSYVPYRDSKMTRILQDSLGGNCRTTMFICCSPSSYNDAETKSTLMFGQRAKTIKNTASVNLELTAEQWKKKFEKEKEKNKNLKETIAKLEAELGRWRNGENVPETEQLSDEEKVVPDTCDETPINDNNSSIVIRISDEERHKYEEEIRKLYKQLDDKDDEINQQSQLMEKLKEQMLDQEELLISTRGDNEKVQQELSHLQSENDSAKEEVKEVLQALEELAVNYDQKSQEVEEKSQQNQLLVDELSQKVATMLSLESELQRLQEFSGHQRKRIAEVLNGLMKDLSEFSVIVGNGEIKLPVEISGAIEEEFTVARLYISKIKSEVKSVVKRCRQLEGLQVECHRKMEVTGRELSSCQLLISQHEVKIRSLTEYMQSVELKKRNLEESYDALSEELAKLQAQETVHDVGKEQDLIQDTDEVKKALEVQLESHREAHHKQLARLRDEINQKQKIIDELKDLNQKLELELEKLRADYEKLKNEEQEKTQKLQELTFLYERHEQSKQDLKGLEETVARELQTLHNLRKLFVQDVTTRVKKSAELEPEDSGGAHSQKQKISFLENNLEQLTKVHKQLVRDNADLRCELPKLEKRLRATAERVKALEGALKEAKEGAMKDKRRYQQEVDRIKEAVRYKNSMKRNHTAQIAKPVRPGHYPASSPTNPYGVRNSDCISYTNSLFQNYQNAYLNSGGTVPDSYFTSAPSSSGSNSSTAPLTSYQKLNMDNGNATDINDNRSDLPCGVEADEQAKLFPFHQETAAS</sequence>
<evidence type="ECO:0000256" key="6">
    <source>
        <dbReference type="ARBA" id="ARBA00022840"/>
    </source>
</evidence>
<feature type="compositionally biased region" description="Polar residues" evidence="12">
    <location>
        <begin position="987"/>
        <end position="1000"/>
    </location>
</feature>
<dbReference type="AlphaFoldDB" id="A0A6I9XXV7"/>
<evidence type="ECO:0000256" key="5">
    <source>
        <dbReference type="ARBA" id="ARBA00022741"/>
    </source>
</evidence>
<keyword evidence="7 11" id="KW-0175">Coiled coil</keyword>
<dbReference type="Pfam" id="PF00225">
    <property type="entry name" value="Kinesin"/>
    <property type="match status" value="1"/>
</dbReference>
<feature type="domain" description="Kinesin motor" evidence="13">
    <location>
        <begin position="9"/>
        <end position="327"/>
    </location>
</feature>
<dbReference type="PANTHER" id="PTHR47968">
    <property type="entry name" value="CENTROMERE PROTEIN E"/>
    <property type="match status" value="1"/>
</dbReference>